<dbReference type="Proteomes" id="UP000286934">
    <property type="component" value="Unassembled WGS sequence"/>
</dbReference>
<protein>
    <submittedName>
        <fullName evidence="1">Uncharacterized protein</fullName>
    </submittedName>
</protein>
<dbReference type="AlphaFoldDB" id="A0A432WXR0"/>
<sequence length="264" mass="30178">MVISPANFLLLKPLFQRLFLVFKNDFLSAERRSVGRTRLSAGLVITAAFIASGCSTPTLYLTTEGYSEAQQAELRKQLETLDYAVETTRIEIPEAFPDTTISVNPAFSDIQFLERLEALLEDKTQASVHSMRFGEGNHAYFGKNIGIYVRNPESQQQRFANPFLRSTQCPQQDGLLKISNDGSFQLEFVYYADDEQNLHYLNGLWRWHESTLSLVFSDGSEQHLQHRRSEVATYQGMRPTDIYTPIHDHSEAIVNCAYQVIHMR</sequence>
<name>A0A432WXR0_9GAMM</name>
<evidence type="ECO:0000313" key="1">
    <source>
        <dbReference type="EMBL" id="RUO38568.1"/>
    </source>
</evidence>
<comment type="caution">
    <text evidence="1">The sequence shown here is derived from an EMBL/GenBank/DDBJ whole genome shotgun (WGS) entry which is preliminary data.</text>
</comment>
<proteinExistence type="predicted"/>
<reference evidence="2" key="1">
    <citation type="journal article" date="2018" name="Front. Microbiol.">
        <title>Genome-Based Analysis Reveals the Taxonomy and Diversity of the Family Idiomarinaceae.</title>
        <authorList>
            <person name="Liu Y."/>
            <person name="Lai Q."/>
            <person name="Shao Z."/>
        </authorList>
    </citation>
    <scope>NUCLEOTIDE SEQUENCE [LARGE SCALE GENOMIC DNA]</scope>
    <source>
        <strain evidence="2">AIS</strain>
    </source>
</reference>
<organism evidence="1 2">
    <name type="scientific">Aliidiomarina shirensis</name>
    <dbReference type="NCBI Taxonomy" id="1048642"/>
    <lineage>
        <taxon>Bacteria</taxon>
        <taxon>Pseudomonadati</taxon>
        <taxon>Pseudomonadota</taxon>
        <taxon>Gammaproteobacteria</taxon>
        <taxon>Alteromonadales</taxon>
        <taxon>Idiomarinaceae</taxon>
        <taxon>Aliidiomarina</taxon>
    </lineage>
</organism>
<evidence type="ECO:0000313" key="2">
    <source>
        <dbReference type="Proteomes" id="UP000286934"/>
    </source>
</evidence>
<keyword evidence="2" id="KW-1185">Reference proteome</keyword>
<gene>
    <name evidence="1" type="ORF">CWE13_02680</name>
</gene>
<accession>A0A432WXR0</accession>
<dbReference type="EMBL" id="PIPP01000001">
    <property type="protein sequence ID" value="RUO38568.1"/>
    <property type="molecule type" value="Genomic_DNA"/>
</dbReference>